<dbReference type="Proteomes" id="UP000030765">
    <property type="component" value="Unassembled WGS sequence"/>
</dbReference>
<evidence type="ECO:0000313" key="1">
    <source>
        <dbReference type="EMBL" id="KFB40220.1"/>
    </source>
</evidence>
<dbReference type="AlphaFoldDB" id="A0A084VQH6"/>
<evidence type="ECO:0000313" key="2">
    <source>
        <dbReference type="EnsemblMetazoa" id="ASIC007596-PA"/>
    </source>
</evidence>
<keyword evidence="3" id="KW-1185">Reference proteome</keyword>
<dbReference type="EnsemblMetazoa" id="ASIC007596-RA">
    <property type="protein sequence ID" value="ASIC007596-PA"/>
    <property type="gene ID" value="ASIC007596"/>
</dbReference>
<gene>
    <name evidence="1" type="ORF">ZHAS_00007596</name>
</gene>
<reference evidence="1 3" key="1">
    <citation type="journal article" date="2014" name="BMC Genomics">
        <title>Genome sequence of Anopheles sinensis provides insight into genetics basis of mosquito competence for malaria parasites.</title>
        <authorList>
            <person name="Zhou D."/>
            <person name="Zhang D."/>
            <person name="Ding G."/>
            <person name="Shi L."/>
            <person name="Hou Q."/>
            <person name="Ye Y."/>
            <person name="Xu Y."/>
            <person name="Zhou H."/>
            <person name="Xiong C."/>
            <person name="Li S."/>
            <person name="Yu J."/>
            <person name="Hong S."/>
            <person name="Yu X."/>
            <person name="Zou P."/>
            <person name="Chen C."/>
            <person name="Chang X."/>
            <person name="Wang W."/>
            <person name="Lv Y."/>
            <person name="Sun Y."/>
            <person name="Ma L."/>
            <person name="Shen B."/>
            <person name="Zhu C."/>
        </authorList>
    </citation>
    <scope>NUCLEOTIDE SEQUENCE [LARGE SCALE GENOMIC DNA]</scope>
</reference>
<protein>
    <submittedName>
        <fullName evidence="1 2">Uncharacterized protein</fullName>
    </submittedName>
</protein>
<organism evidence="1">
    <name type="scientific">Anopheles sinensis</name>
    <name type="common">Mosquito</name>
    <dbReference type="NCBI Taxonomy" id="74873"/>
    <lineage>
        <taxon>Eukaryota</taxon>
        <taxon>Metazoa</taxon>
        <taxon>Ecdysozoa</taxon>
        <taxon>Arthropoda</taxon>
        <taxon>Hexapoda</taxon>
        <taxon>Insecta</taxon>
        <taxon>Pterygota</taxon>
        <taxon>Neoptera</taxon>
        <taxon>Endopterygota</taxon>
        <taxon>Diptera</taxon>
        <taxon>Nematocera</taxon>
        <taxon>Culicoidea</taxon>
        <taxon>Culicidae</taxon>
        <taxon>Anophelinae</taxon>
        <taxon>Anopheles</taxon>
    </lineage>
</organism>
<proteinExistence type="predicted"/>
<accession>A0A084VQH6</accession>
<dbReference type="EMBL" id="ATLV01015216">
    <property type="status" value="NOT_ANNOTATED_CDS"/>
    <property type="molecule type" value="Genomic_DNA"/>
</dbReference>
<name>A0A084VQH6_ANOSI</name>
<reference evidence="2" key="2">
    <citation type="submission" date="2020-05" db="UniProtKB">
        <authorList>
            <consortium name="EnsemblMetazoa"/>
        </authorList>
    </citation>
    <scope>IDENTIFICATION</scope>
</reference>
<evidence type="ECO:0000313" key="3">
    <source>
        <dbReference type="Proteomes" id="UP000030765"/>
    </source>
</evidence>
<sequence length="70" mass="7962">MALRWKRCRRRLENKENSPYTIGGGHFPPPQECLLQVYVPALPRVLRGWSPFLVCEHQPAHPSEGNALVG</sequence>
<dbReference type="VEuPathDB" id="VectorBase:ASIC007596"/>
<dbReference type="EMBL" id="KE525003">
    <property type="protein sequence ID" value="KFB40220.1"/>
    <property type="molecule type" value="Genomic_DNA"/>
</dbReference>